<dbReference type="EMBL" id="JAAGAX010000005">
    <property type="protein sequence ID" value="KAF2314984.1"/>
    <property type="molecule type" value="Genomic_DNA"/>
</dbReference>
<accession>A0A6A6MP13</accession>
<gene>
    <name evidence="1" type="ORF">GH714_037435</name>
</gene>
<dbReference type="Proteomes" id="UP000467840">
    <property type="component" value="Chromosome 15"/>
</dbReference>
<evidence type="ECO:0000313" key="2">
    <source>
        <dbReference type="Proteomes" id="UP000467840"/>
    </source>
</evidence>
<organism evidence="1 2">
    <name type="scientific">Hevea brasiliensis</name>
    <name type="common">Para rubber tree</name>
    <name type="synonym">Siphonia brasiliensis</name>
    <dbReference type="NCBI Taxonomy" id="3981"/>
    <lineage>
        <taxon>Eukaryota</taxon>
        <taxon>Viridiplantae</taxon>
        <taxon>Streptophyta</taxon>
        <taxon>Embryophyta</taxon>
        <taxon>Tracheophyta</taxon>
        <taxon>Spermatophyta</taxon>
        <taxon>Magnoliopsida</taxon>
        <taxon>eudicotyledons</taxon>
        <taxon>Gunneridae</taxon>
        <taxon>Pentapetalae</taxon>
        <taxon>rosids</taxon>
        <taxon>fabids</taxon>
        <taxon>Malpighiales</taxon>
        <taxon>Euphorbiaceae</taxon>
        <taxon>Crotonoideae</taxon>
        <taxon>Micrandreae</taxon>
        <taxon>Hevea</taxon>
    </lineage>
</organism>
<sequence>MGNSYSFFFALVCLVVLASTLALASAYCGPIKADDRDRLQFALNLEFFEAEFFLFGALGHGLDALAPALAGGGPPPIGAQKAKLDLVSRQIIEEFGYEEIGHLRAIITTVGGFPRPQYDLSPQNFARVFDRALGYKLVPPFNPYLSTVNYLLASYVIPYVGLVGYVGTIPDLANYPTKKLAASLLGVEAGQDAVIRALLYGRAYEKVHPYNITVAEFTNSISYLRNELAMCGIKDEGLIVPLELGAEQKTETNVLSADANSLSYARTPPEILRIIYGTGSEYEPGGFLPKGANGRIAKSFYKV</sequence>
<proteinExistence type="predicted"/>
<name>A0A6A6MP13_HEVBR</name>
<dbReference type="PANTHER" id="PTHR31694:SF26">
    <property type="entry name" value="OS05G0151100 PROTEIN"/>
    <property type="match status" value="1"/>
</dbReference>
<dbReference type="AlphaFoldDB" id="A0A6A6MP13"/>
<reference evidence="1 2" key="1">
    <citation type="journal article" date="2020" name="Mol. Plant">
        <title>The Chromosome-Based Rubber Tree Genome Provides New Insights into Spurge Genome Evolution and Rubber Biosynthesis.</title>
        <authorList>
            <person name="Liu J."/>
            <person name="Shi C."/>
            <person name="Shi C.C."/>
            <person name="Li W."/>
            <person name="Zhang Q.J."/>
            <person name="Zhang Y."/>
            <person name="Li K."/>
            <person name="Lu H.F."/>
            <person name="Shi C."/>
            <person name="Zhu S.T."/>
            <person name="Xiao Z.Y."/>
            <person name="Nan H."/>
            <person name="Yue Y."/>
            <person name="Zhu X.G."/>
            <person name="Wu Y."/>
            <person name="Hong X.N."/>
            <person name="Fan G.Y."/>
            <person name="Tong Y."/>
            <person name="Zhang D."/>
            <person name="Mao C.L."/>
            <person name="Liu Y.L."/>
            <person name="Hao S.J."/>
            <person name="Liu W.Q."/>
            <person name="Lv M.Q."/>
            <person name="Zhang H.B."/>
            <person name="Liu Y."/>
            <person name="Hu-Tang G.R."/>
            <person name="Wang J.P."/>
            <person name="Wang J.H."/>
            <person name="Sun Y.H."/>
            <person name="Ni S.B."/>
            <person name="Chen W.B."/>
            <person name="Zhang X.C."/>
            <person name="Jiao Y.N."/>
            <person name="Eichler E.E."/>
            <person name="Li G.H."/>
            <person name="Liu X."/>
            <person name="Gao L.Z."/>
        </authorList>
    </citation>
    <scope>NUCLEOTIDE SEQUENCE [LARGE SCALE GENOMIC DNA]</scope>
    <source>
        <strain evidence="2">cv. GT1</strain>
        <tissue evidence="1">Leaf</tissue>
    </source>
</reference>
<dbReference type="OrthoDB" id="1001765at2759"/>
<protein>
    <submittedName>
        <fullName evidence="1">Uncharacterized protein</fullName>
    </submittedName>
</protein>
<evidence type="ECO:0000313" key="1">
    <source>
        <dbReference type="EMBL" id="KAF2314984.1"/>
    </source>
</evidence>
<dbReference type="InterPro" id="IPR052965">
    <property type="entry name" value="Pigment-catalase-like"/>
</dbReference>
<comment type="caution">
    <text evidence="1">The sequence shown here is derived from an EMBL/GenBank/DDBJ whole genome shotgun (WGS) entry which is preliminary data.</text>
</comment>
<keyword evidence="2" id="KW-1185">Reference proteome</keyword>
<dbReference type="PANTHER" id="PTHR31694">
    <property type="entry name" value="DESICCATION-LIKE PROTEIN"/>
    <property type="match status" value="1"/>
</dbReference>
<dbReference type="Pfam" id="PF13668">
    <property type="entry name" value="Ferritin_2"/>
    <property type="match status" value="1"/>
</dbReference>